<dbReference type="Pfam" id="PF00069">
    <property type="entry name" value="Pkinase"/>
    <property type="match status" value="1"/>
</dbReference>
<evidence type="ECO:0000256" key="4">
    <source>
        <dbReference type="ARBA" id="ARBA00022840"/>
    </source>
</evidence>
<keyword evidence="12" id="KW-0472">Membrane</keyword>
<dbReference type="InterPro" id="IPR008266">
    <property type="entry name" value="Tyr_kinase_AS"/>
</dbReference>
<evidence type="ECO:0000313" key="14">
    <source>
        <dbReference type="EMBL" id="NYG05642.1"/>
    </source>
</evidence>
<evidence type="ECO:0000256" key="2">
    <source>
        <dbReference type="ARBA" id="ARBA00022741"/>
    </source>
</evidence>
<evidence type="ECO:0000259" key="13">
    <source>
        <dbReference type="PROSITE" id="PS50011"/>
    </source>
</evidence>
<evidence type="ECO:0000313" key="15">
    <source>
        <dbReference type="Proteomes" id="UP000573599"/>
    </source>
</evidence>
<feature type="transmembrane region" description="Helical" evidence="12">
    <location>
        <begin position="313"/>
        <end position="333"/>
    </location>
</feature>
<evidence type="ECO:0000256" key="8">
    <source>
        <dbReference type="ARBA" id="ARBA00049299"/>
    </source>
</evidence>
<name>A0A852WK10_9MICO</name>
<dbReference type="PROSITE" id="PS00109">
    <property type="entry name" value="PROTEIN_KINASE_TYR"/>
    <property type="match status" value="1"/>
</dbReference>
<comment type="similarity">
    <text evidence="5">Belongs to the protein kinase superfamily. STE Ser/Thr protein kinase family. MAP kinase kinase subfamily.</text>
</comment>
<dbReference type="Gene3D" id="1.10.510.10">
    <property type="entry name" value="Transferase(Phosphotransferase) domain 1"/>
    <property type="match status" value="1"/>
</dbReference>
<feature type="binding site" evidence="10">
    <location>
        <position position="44"/>
    </location>
    <ligand>
        <name>ATP</name>
        <dbReference type="ChEBI" id="CHEBI:30616"/>
    </ligand>
</feature>
<evidence type="ECO:0000256" key="3">
    <source>
        <dbReference type="ARBA" id="ARBA00022777"/>
    </source>
</evidence>
<protein>
    <recommendedName>
        <fullName evidence="6">mitogen-activated protein kinase kinase</fullName>
        <ecNumber evidence="6">2.7.12.2</ecNumber>
    </recommendedName>
</protein>
<comment type="caution">
    <text evidence="14">The sequence shown here is derived from an EMBL/GenBank/DDBJ whole genome shotgun (WGS) entry which is preliminary data.</text>
</comment>
<evidence type="ECO:0000256" key="10">
    <source>
        <dbReference type="PROSITE-ProRule" id="PRU10141"/>
    </source>
</evidence>
<dbReference type="PANTHER" id="PTHR48013:SF9">
    <property type="entry name" value="DUAL SPECIFICITY MITOGEN-ACTIVATED PROTEIN KINASE KINASE 5"/>
    <property type="match status" value="1"/>
</dbReference>
<dbReference type="GO" id="GO:0005524">
    <property type="term" value="F:ATP binding"/>
    <property type="evidence" value="ECO:0007669"/>
    <property type="project" value="UniProtKB-UniRule"/>
</dbReference>
<dbReference type="PROSITE" id="PS50011">
    <property type="entry name" value="PROTEIN_KINASE_DOM"/>
    <property type="match status" value="1"/>
</dbReference>
<evidence type="ECO:0000256" key="1">
    <source>
        <dbReference type="ARBA" id="ARBA00022679"/>
    </source>
</evidence>
<feature type="region of interest" description="Disordered" evidence="11">
    <location>
        <begin position="276"/>
        <end position="302"/>
    </location>
</feature>
<dbReference type="AlphaFoldDB" id="A0A852WK10"/>
<dbReference type="InterPro" id="IPR011009">
    <property type="entry name" value="Kinase-like_dom_sf"/>
</dbReference>
<keyword evidence="15" id="KW-1185">Reference proteome</keyword>
<comment type="catalytic activity">
    <reaction evidence="7">
        <text>L-seryl-[protein] + ATP = O-phospho-L-seryl-[protein] + ADP + H(+)</text>
        <dbReference type="Rhea" id="RHEA:17989"/>
        <dbReference type="Rhea" id="RHEA-COMP:9863"/>
        <dbReference type="Rhea" id="RHEA-COMP:11604"/>
        <dbReference type="ChEBI" id="CHEBI:15378"/>
        <dbReference type="ChEBI" id="CHEBI:29999"/>
        <dbReference type="ChEBI" id="CHEBI:30616"/>
        <dbReference type="ChEBI" id="CHEBI:83421"/>
        <dbReference type="ChEBI" id="CHEBI:456216"/>
        <dbReference type="EC" id="2.7.12.2"/>
    </reaction>
</comment>
<dbReference type="EC" id="2.7.12.2" evidence="6"/>
<dbReference type="PANTHER" id="PTHR48013">
    <property type="entry name" value="DUAL SPECIFICITY MITOGEN-ACTIVATED PROTEIN KINASE KINASE 5-RELATED"/>
    <property type="match status" value="1"/>
</dbReference>
<dbReference type="PROSITE" id="PS00107">
    <property type="entry name" value="PROTEIN_KINASE_ATP"/>
    <property type="match status" value="1"/>
</dbReference>
<dbReference type="RefSeq" id="WP_179420237.1">
    <property type="nucleotide sequence ID" value="NZ_JACCAB010000001.1"/>
</dbReference>
<dbReference type="InterPro" id="IPR017441">
    <property type="entry name" value="Protein_kinase_ATP_BS"/>
</dbReference>
<dbReference type="CDD" id="cd14014">
    <property type="entry name" value="STKc_PknB_like"/>
    <property type="match status" value="1"/>
</dbReference>
<keyword evidence="2 10" id="KW-0547">Nucleotide-binding</keyword>
<comment type="catalytic activity">
    <reaction evidence="8">
        <text>L-threonyl-[protein] + ATP = O-phospho-L-threonyl-[protein] + ADP + H(+)</text>
        <dbReference type="Rhea" id="RHEA:46608"/>
        <dbReference type="Rhea" id="RHEA-COMP:11060"/>
        <dbReference type="Rhea" id="RHEA-COMP:11605"/>
        <dbReference type="ChEBI" id="CHEBI:15378"/>
        <dbReference type="ChEBI" id="CHEBI:30013"/>
        <dbReference type="ChEBI" id="CHEBI:30616"/>
        <dbReference type="ChEBI" id="CHEBI:61977"/>
        <dbReference type="ChEBI" id="CHEBI:456216"/>
        <dbReference type="EC" id="2.7.12.2"/>
    </reaction>
</comment>
<sequence length="496" mass="50871">MSTENAATRPQVPGYLLGEQLGRGGSGTVWAATREVDGAAVAVKVVPVGTPGQADQLVREFAVLARVEVDGLVGFHEAVGLAGEPAAVALVLDHVRGGSLEAVVRARGHLSVGESVTMLAPVARALAELHAVGVVHGDVTPANVLLERTGRPLLADLGVASLVGEVPGHLYGTEGFVAPEVLDRGVLTPASDVYAVGALAWCCVTGSAPAPMALRRPLEELAPGLPSAWSELTLRALRADPVGRPTAAELALAYYDSAPCEPLRLVVGTDETSLVTQRLRQTPPAASPDARASARREGVRRVGAGRVGPRRRLLALGTLVLLTVGLGLAVLMVSGRVARPPWLHPNTVGASAATHQGAVPDLAADPAAPRTDPVGLMTALAALRAEVMSSRSTAALARLDAPGSDALARDTALLHALDASGQSWQGVALTVTSARTLGHTATTASVAAVVGTAAYRVVDAAGRAQARPAVVGEELRYELRWSSGRWRVAGISGPTL</sequence>
<evidence type="ECO:0000256" key="12">
    <source>
        <dbReference type="SAM" id="Phobius"/>
    </source>
</evidence>
<keyword evidence="12" id="KW-0812">Transmembrane</keyword>
<evidence type="ECO:0000256" key="11">
    <source>
        <dbReference type="SAM" id="MobiDB-lite"/>
    </source>
</evidence>
<reference evidence="14 15" key="1">
    <citation type="submission" date="2020-07" db="EMBL/GenBank/DDBJ databases">
        <title>Sequencing the genomes of 1000 actinobacteria strains.</title>
        <authorList>
            <person name="Klenk H.-P."/>
        </authorList>
    </citation>
    <scope>NUCLEOTIDE SEQUENCE [LARGE SCALE GENOMIC DNA]</scope>
    <source>
        <strain evidence="14 15">DSM 23987</strain>
    </source>
</reference>
<accession>A0A852WK10</accession>
<keyword evidence="1" id="KW-0808">Transferase</keyword>
<dbReference type="Gene3D" id="3.30.200.20">
    <property type="entry name" value="Phosphorylase Kinase, domain 1"/>
    <property type="match status" value="1"/>
</dbReference>
<evidence type="ECO:0000256" key="5">
    <source>
        <dbReference type="ARBA" id="ARBA00038035"/>
    </source>
</evidence>
<keyword evidence="4 10" id="KW-0067">ATP-binding</keyword>
<dbReference type="EMBL" id="JACCAB010000001">
    <property type="protein sequence ID" value="NYG05642.1"/>
    <property type="molecule type" value="Genomic_DNA"/>
</dbReference>
<dbReference type="Proteomes" id="UP000573599">
    <property type="component" value="Unassembled WGS sequence"/>
</dbReference>
<gene>
    <name evidence="14" type="ORF">BJ986_000129</name>
</gene>
<dbReference type="InterPro" id="IPR000719">
    <property type="entry name" value="Prot_kinase_dom"/>
</dbReference>
<dbReference type="SUPFAM" id="SSF56112">
    <property type="entry name" value="Protein kinase-like (PK-like)"/>
    <property type="match status" value="1"/>
</dbReference>
<evidence type="ECO:0000256" key="6">
    <source>
        <dbReference type="ARBA" id="ARBA00038999"/>
    </source>
</evidence>
<evidence type="ECO:0000256" key="9">
    <source>
        <dbReference type="ARBA" id="ARBA00051693"/>
    </source>
</evidence>
<feature type="domain" description="Protein kinase" evidence="13">
    <location>
        <begin position="15"/>
        <end position="255"/>
    </location>
</feature>
<proteinExistence type="inferred from homology"/>
<organism evidence="14 15">
    <name type="scientific">Pedococcus badiiscoriae</name>
    <dbReference type="NCBI Taxonomy" id="642776"/>
    <lineage>
        <taxon>Bacteria</taxon>
        <taxon>Bacillati</taxon>
        <taxon>Actinomycetota</taxon>
        <taxon>Actinomycetes</taxon>
        <taxon>Micrococcales</taxon>
        <taxon>Intrasporangiaceae</taxon>
        <taxon>Pedococcus</taxon>
    </lineage>
</organism>
<dbReference type="GO" id="GO:0004672">
    <property type="term" value="F:protein kinase activity"/>
    <property type="evidence" value="ECO:0007669"/>
    <property type="project" value="InterPro"/>
</dbReference>
<evidence type="ECO:0000256" key="7">
    <source>
        <dbReference type="ARBA" id="ARBA00049014"/>
    </source>
</evidence>
<comment type="catalytic activity">
    <reaction evidence="9">
        <text>L-tyrosyl-[protein] + ATP = O-phospho-L-tyrosyl-[protein] + ADP + H(+)</text>
        <dbReference type="Rhea" id="RHEA:10596"/>
        <dbReference type="Rhea" id="RHEA-COMP:10136"/>
        <dbReference type="Rhea" id="RHEA-COMP:20101"/>
        <dbReference type="ChEBI" id="CHEBI:15378"/>
        <dbReference type="ChEBI" id="CHEBI:30616"/>
        <dbReference type="ChEBI" id="CHEBI:46858"/>
        <dbReference type="ChEBI" id="CHEBI:61978"/>
        <dbReference type="ChEBI" id="CHEBI:456216"/>
        <dbReference type="EC" id="2.7.12.2"/>
    </reaction>
</comment>
<keyword evidence="12" id="KW-1133">Transmembrane helix</keyword>
<keyword evidence="3" id="KW-0418">Kinase</keyword>